<dbReference type="PROSITE" id="PS00329">
    <property type="entry name" value="HSP70_2"/>
    <property type="match status" value="1"/>
</dbReference>
<dbReference type="GO" id="GO:0003843">
    <property type="term" value="F:1,3-beta-D-glucan synthase activity"/>
    <property type="evidence" value="ECO:0007669"/>
    <property type="project" value="InterPro"/>
</dbReference>
<keyword evidence="7" id="KW-0175">Coiled coil</keyword>
<dbReference type="InterPro" id="IPR029047">
    <property type="entry name" value="HSP70_peptide-bd_sf"/>
</dbReference>
<feature type="region of interest" description="Disordered" evidence="8">
    <location>
        <begin position="1705"/>
        <end position="1724"/>
    </location>
</feature>
<evidence type="ECO:0000256" key="4">
    <source>
        <dbReference type="ARBA" id="ARBA00022741"/>
    </source>
</evidence>
<evidence type="ECO:0000256" key="8">
    <source>
        <dbReference type="SAM" id="MobiDB-lite"/>
    </source>
</evidence>
<dbReference type="FunFam" id="2.60.34.10:FF:000002">
    <property type="entry name" value="Heat shock 70 kDa"/>
    <property type="match status" value="1"/>
</dbReference>
<feature type="coiled-coil region" evidence="7">
    <location>
        <begin position="1317"/>
        <end position="1344"/>
    </location>
</feature>
<keyword evidence="5" id="KW-0256">Endoplasmic reticulum</keyword>
<keyword evidence="6" id="KW-0067">ATP-binding</keyword>
<evidence type="ECO:0000259" key="10">
    <source>
        <dbReference type="PROSITE" id="PS51416"/>
    </source>
</evidence>
<dbReference type="FunFam" id="3.90.640.10:FF:000153">
    <property type="entry name" value="Endoplasmic reticulum chaperone BiP"/>
    <property type="match status" value="1"/>
</dbReference>
<feature type="transmembrane region" description="Helical" evidence="9">
    <location>
        <begin position="122"/>
        <end position="141"/>
    </location>
</feature>
<dbReference type="SUPFAM" id="SSF53067">
    <property type="entry name" value="Actin-like ATPase domain"/>
    <property type="match status" value="2"/>
</dbReference>
<dbReference type="InterPro" id="IPR013126">
    <property type="entry name" value="Hsp_70_fam"/>
</dbReference>
<dbReference type="EMBL" id="CAMXCT030000007">
    <property type="protein sequence ID" value="CAL4759697.1"/>
    <property type="molecule type" value="Genomic_DNA"/>
</dbReference>
<organism evidence="11">
    <name type="scientific">Cladocopium goreaui</name>
    <dbReference type="NCBI Taxonomy" id="2562237"/>
    <lineage>
        <taxon>Eukaryota</taxon>
        <taxon>Sar</taxon>
        <taxon>Alveolata</taxon>
        <taxon>Dinophyceae</taxon>
        <taxon>Suessiales</taxon>
        <taxon>Symbiodiniaceae</taxon>
        <taxon>Cladocopium</taxon>
    </lineage>
</organism>
<dbReference type="FunFam" id="3.30.30.30:FF:000001">
    <property type="entry name" value="heat shock 70 kDa protein-like"/>
    <property type="match status" value="1"/>
</dbReference>
<keyword evidence="4" id="KW-0547">Nucleotide-binding</keyword>
<dbReference type="GO" id="GO:0046872">
    <property type="term" value="F:metal ion binding"/>
    <property type="evidence" value="ECO:0007669"/>
    <property type="project" value="InterPro"/>
</dbReference>
<dbReference type="Proteomes" id="UP001152797">
    <property type="component" value="Unassembled WGS sequence"/>
</dbReference>
<proteinExistence type="inferred from homology"/>
<dbReference type="Gene3D" id="3.90.640.10">
    <property type="entry name" value="Actin, Chain A, domain 4"/>
    <property type="match status" value="1"/>
</dbReference>
<dbReference type="GO" id="GO:0000148">
    <property type="term" value="C:1,3-beta-D-glucan synthase complex"/>
    <property type="evidence" value="ECO:0007669"/>
    <property type="project" value="InterPro"/>
</dbReference>
<dbReference type="Pfam" id="PF02364">
    <property type="entry name" value="Glucan_synthase"/>
    <property type="match status" value="1"/>
</dbReference>
<feature type="domain" description="MIB/HERC2" evidence="10">
    <location>
        <begin position="1854"/>
        <end position="1939"/>
    </location>
</feature>
<dbReference type="Gene3D" id="3.30.420.40">
    <property type="match status" value="2"/>
</dbReference>
<feature type="transmembrane region" description="Helical" evidence="9">
    <location>
        <begin position="39"/>
        <end position="58"/>
    </location>
</feature>
<sequence>MWLFNNWAYYHAAALAVAELLTIWNLGYIHGSAPRRREILKRCFGLLISFGVFIIYAVMPDADFVKLVGPGFLIWRAAYLTLLRNTLPVFCFRAQEPFPQGPKDPKPKFDSEGATAPFWKRLAYWVIVLGFCFVMEIYMVFPVMQGLSFDSLCSSRCHPLPWRSECVACNGSMLILYLMLASMLFIDVFMGHVLFTSLIGIVLGTQRGLNGMRKAPDSAVFLSDSNLGVGENNPRAGKLMQRVFGNGWRHTWNLICYRLWKEDLLSSSEADELMQMATKNNSEKNPDAPVYLHTLHPVVRERFTFFFASLRTICEDRLRMEENPPISHHGIFRTHDIMPLSQVLPAVNEEVILQDGFLTAQNGNNLRWIIMKYPKEWQRLTARLAESNLLLRYLGKAQPGVSDKTRIEVRLWASMRSQTVMRTVQGAVNYHIALEANPTIVSPHSAISKRQQLEKYVELIWSHQTHGEDNKKDSDVRRLLGLYEDYPIYLVFDLDMVHLTTLDRKIMGQMVRRRLRHEMGVPDEYFDDTHFFDHFPYMSCKAMYKKRPLLEERRKLIRELELSNLDGKFIASQVEAFDPTSVLNLELMEAMPRRLPLMIGKNKGNLTQGKAGNQLMALRFCKGFALQAMDANMGSFIGEAFKVPMVLKRFQPRGSSRDVVTARLIGFREHIFTVAHGICGDINAVAEWCFGTSIQRVQTWLGVRMHYGHPDFVDLYWARNRGSMSKATPHINLSEDIYLGFNVKNRGEKSDHFDFLEWEKGREVSFNAASTFLYKISGGNIGVWRSKDLTESAMVLPTIDLFSFYFATVGYFVSLTVIDMTMYFYIGFHLMLTMASVSLHELGTLGTTMSVEWILGPGFFMYLPPLFEGLLEYGGLSEGFRRIIVGFDSTAQILPAGSIYWALTLMFFTFQNKTKSAAVRQALRTGTATYRATGRPNANTRLTLIDTFLQYRQMHYQDACLFLFYYILYRSANMGLAGALPMITIIFACVCWLTVPTLFAPYPTWQNLCEDVEAFYHFMMRCPADRSRAELYSNRWRVAALAFLVATGVCVAKEEEKKIDGPVIGIDLGTTYSCVGIYKNGRVEIIPNDQGNRITPSYVAFTDDERLIGEAAKNQATINPTQTLFDVKRLIGRRFKDSTVQKDIKLLPYEIVDKASKPMISVKVKGEDKIMAPEEVSSMVLTKMKETPPRKIHDETAENYLGKEVRHAVITVPAYFNDAQRQSTKDAGTIAGLNVMRIINEPTAAAIAYGLDKKTEKNILVYDLGGGTFDVSLLTIDNGVFEVVATNGDTHLGGEDFDQRVMQHFMKIFQKKHGKDMSKDKRSIQKLRREVEKAKRALSSTHQARVDIEALYDGVDFSETLTRARFEELNADLFKNTLKPVKQVLEDSGLKKNQVDEIVLVGGSTRIPKVQQLIKDFFNGKEPNRGINPDEAVAYGAAVQAGILSGEGGHDMVLLDVTPLTLGIETVGGVMTKLISRNTVIPTKKSQVFSTYQDNQPAVNIQVYEGERPMTKDNHLLGKFELGGIPPAPRGQPQIEVTFEIDSNGILNVGAEDKGTGKSEKITITNDKGRLTEEQIEKMIREAEEFADEDKKVKERVDAKNAFDGYIHSMRSATEGSGDNKGLSEKMDSDEKETILDALKDGQSWLDSNPEADAEEIKEKHKEIEGICAPIVSKYYGGGGASAGGDEDEEEDVDYHLRQWEQTGTGEAEKRLAQDPPKAGSKGQPGNLFEVLLQAALESDNRFNYRFTDDCMSLTWGLMRTTLLFATLPSSVIEASEFCLFMWVLHAFLVLAFGVFVDVLWIGVILLSFLWILAKATSFSTILLAGMLFFSFLDTVSKVLLFLSRRWRKLPGRGRPVTAKNVKVGMKVLPGKDWMYDMKKDDAKQNAASGCSMVGTVTNCDDCQELGYCEVMWVNGSEGRYRITTSWQTASDLRRHPDWYAVCVEATVLLFGSYHLNLVVAFVTLVGHTATAVVLIALDSNWFGNWHARMMRMPTKMEMDSAHTIEGAGKSGSVGAPPIAMTEVQDTIVIEDLKREPWAKRDLKPKSDPMPPACIIDDPAYRGAEWKEVIRVKLRKLPARASVTNLRKDFSMVAVAVESRDGLQCGLDVPLQTGGSVLFGFENGEEKFEGLRGLLGLDDDEDPRDLVERVWLPVYKFEVPAGITGESWSTRSRSLLLDDKDDNHKVLLNATTRKNLEMDSDEETPFVGASRGFHRVGPMKSAPAALTPMASMMTPLQTPNASKPTSREGTPKRGPIAWKKASRMPKVPDMRAPEMCGVIKSDGKTKWFPRTDEVLTDGDTMILAQGSVRNFSMLRAKALFGQHCVGAGFKLVYTLALPGRRRKSRANGLPILSPAMSQEWGEGDFNTEFAENPPEESSSAFEFAKLFVIHFLGPEQSLPIASASKACYRASRMPNLWPHASTYGVVTISVEQDEVSNRAQLLFGFVDDVPHERGLSLFCGFRTKEDLDRCIGMRWLPVFNFRVPDIWVNISIWEVLQEEDLSICGICRRGSDVSRELWFPSIQEKFEEHDEVVLTLASAVMFAEKHLDGAKPYSLPPSNVMDARKLHAHYLSFMWAWENKTNEDMELDLELELDARANRHAMVRI</sequence>
<feature type="transmembrane region" description="Helical" evidence="9">
    <location>
        <begin position="1962"/>
        <end position="1983"/>
    </location>
</feature>
<dbReference type="InterPro" id="IPR043129">
    <property type="entry name" value="ATPase_NBD"/>
</dbReference>
<dbReference type="EMBL" id="CAMXCT020000007">
    <property type="protein sequence ID" value="CAL1125760.1"/>
    <property type="molecule type" value="Genomic_DNA"/>
</dbReference>
<dbReference type="NCBIfam" id="NF001413">
    <property type="entry name" value="PRK00290.1"/>
    <property type="match status" value="1"/>
</dbReference>
<feature type="transmembrane region" description="Helical" evidence="9">
    <location>
        <begin position="6"/>
        <end position="27"/>
    </location>
</feature>
<dbReference type="InterPro" id="IPR010606">
    <property type="entry name" value="Mib_Herc2"/>
</dbReference>
<evidence type="ECO:0000256" key="7">
    <source>
        <dbReference type="SAM" id="Coils"/>
    </source>
</evidence>
<dbReference type="Gene3D" id="2.60.34.10">
    <property type="entry name" value="Substrate Binding Domain Of DNAk, Chain A, domain 1"/>
    <property type="match status" value="1"/>
</dbReference>
<dbReference type="InterPro" id="IPR042050">
    <property type="entry name" value="BIP_NBD"/>
</dbReference>
<comment type="subcellular location">
    <subcellularLocation>
        <location evidence="1">Endoplasmic reticulum lumen</location>
    </subcellularLocation>
</comment>
<dbReference type="GO" id="GO:0006986">
    <property type="term" value="P:response to unfolded protein"/>
    <property type="evidence" value="ECO:0007669"/>
    <property type="project" value="UniProtKB-ARBA"/>
</dbReference>
<dbReference type="FunFam" id="3.30.420.40:FF:000026">
    <property type="entry name" value="Heat shock protein 70"/>
    <property type="match status" value="1"/>
</dbReference>
<evidence type="ECO:0000256" key="5">
    <source>
        <dbReference type="ARBA" id="ARBA00022824"/>
    </source>
</evidence>
<feature type="transmembrane region" description="Helical" evidence="9">
    <location>
        <begin position="1754"/>
        <end position="1773"/>
    </location>
</feature>
<dbReference type="GO" id="GO:0016020">
    <property type="term" value="C:membrane"/>
    <property type="evidence" value="ECO:0007669"/>
    <property type="project" value="InterPro"/>
</dbReference>
<keyword evidence="9" id="KW-0812">Transmembrane</keyword>
<reference evidence="11" key="1">
    <citation type="submission" date="2022-10" db="EMBL/GenBank/DDBJ databases">
        <authorList>
            <person name="Chen Y."/>
            <person name="Dougan E. K."/>
            <person name="Chan C."/>
            <person name="Rhodes N."/>
            <person name="Thang M."/>
        </authorList>
    </citation>
    <scope>NUCLEOTIDE SEQUENCE</scope>
</reference>
<evidence type="ECO:0000256" key="3">
    <source>
        <dbReference type="ARBA" id="ARBA00022729"/>
    </source>
</evidence>
<feature type="transmembrane region" description="Helical" evidence="9">
    <location>
        <begin position="891"/>
        <end position="910"/>
    </location>
</feature>
<dbReference type="GO" id="GO:0005524">
    <property type="term" value="F:ATP binding"/>
    <property type="evidence" value="ECO:0007669"/>
    <property type="project" value="UniProtKB-KW"/>
</dbReference>
<dbReference type="GO" id="GO:0016567">
    <property type="term" value="P:protein ubiquitination"/>
    <property type="evidence" value="ECO:0007669"/>
    <property type="project" value="InterPro"/>
</dbReference>
<dbReference type="Gene3D" id="2.30.30.40">
    <property type="entry name" value="SH3 Domains"/>
    <property type="match status" value="1"/>
</dbReference>
<name>A0A9P1BH27_9DINO</name>
<dbReference type="InterPro" id="IPR029048">
    <property type="entry name" value="HSP70_C_sf"/>
</dbReference>
<dbReference type="PANTHER" id="PTHR19375">
    <property type="entry name" value="HEAT SHOCK PROTEIN 70KDA"/>
    <property type="match status" value="1"/>
</dbReference>
<evidence type="ECO:0000256" key="1">
    <source>
        <dbReference type="ARBA" id="ARBA00004319"/>
    </source>
</evidence>
<dbReference type="Gene3D" id="1.20.1270.10">
    <property type="match status" value="1"/>
</dbReference>
<dbReference type="OrthoDB" id="345600at2759"/>
<evidence type="ECO:0000256" key="2">
    <source>
        <dbReference type="ARBA" id="ARBA00007381"/>
    </source>
</evidence>
<evidence type="ECO:0000256" key="9">
    <source>
        <dbReference type="SAM" id="Phobius"/>
    </source>
</evidence>
<feature type="transmembrane region" description="Helical" evidence="9">
    <location>
        <begin position="1819"/>
        <end position="1843"/>
    </location>
</feature>
<dbReference type="GO" id="GO:0006075">
    <property type="term" value="P:(1-&gt;3)-beta-D-glucan biosynthetic process"/>
    <property type="evidence" value="ECO:0007669"/>
    <property type="project" value="InterPro"/>
</dbReference>
<dbReference type="InterPro" id="IPR003440">
    <property type="entry name" value="Glyco_trans_48_dom"/>
</dbReference>
<dbReference type="InterPro" id="IPR018181">
    <property type="entry name" value="Heat_shock_70_CS"/>
</dbReference>
<gene>
    <name evidence="11" type="ORF">C1SCF055_LOCUS972</name>
</gene>
<dbReference type="PRINTS" id="PR00301">
    <property type="entry name" value="HEATSHOCK70"/>
</dbReference>
<dbReference type="PROSITE" id="PS51416">
    <property type="entry name" value="MIB_HERC2"/>
    <property type="match status" value="1"/>
</dbReference>
<dbReference type="GO" id="GO:0005788">
    <property type="term" value="C:endoplasmic reticulum lumen"/>
    <property type="evidence" value="ECO:0007669"/>
    <property type="project" value="UniProtKB-SubCell"/>
</dbReference>
<dbReference type="SUPFAM" id="SSF100920">
    <property type="entry name" value="Heat shock protein 70kD (HSP70), peptide-binding domain"/>
    <property type="match status" value="1"/>
</dbReference>
<dbReference type="PROSITE" id="PS01036">
    <property type="entry name" value="HSP70_3"/>
    <property type="match status" value="1"/>
</dbReference>
<evidence type="ECO:0000313" key="13">
    <source>
        <dbReference type="Proteomes" id="UP001152797"/>
    </source>
</evidence>
<dbReference type="EMBL" id="CAMXCT010000007">
    <property type="protein sequence ID" value="CAI3972385.1"/>
    <property type="molecule type" value="Genomic_DNA"/>
</dbReference>
<keyword evidence="9" id="KW-0472">Membrane</keyword>
<feature type="transmembrane region" description="Helical" evidence="9">
    <location>
        <begin position="174"/>
        <end position="204"/>
    </location>
</feature>
<keyword evidence="13" id="KW-1185">Reference proteome</keyword>
<reference evidence="12 13" key="2">
    <citation type="submission" date="2024-05" db="EMBL/GenBank/DDBJ databases">
        <authorList>
            <person name="Chen Y."/>
            <person name="Shah S."/>
            <person name="Dougan E. K."/>
            <person name="Thang M."/>
            <person name="Chan C."/>
        </authorList>
    </citation>
    <scope>NUCLEOTIDE SEQUENCE [LARGE SCALE GENOMIC DNA]</scope>
</reference>
<dbReference type="CDD" id="cd10241">
    <property type="entry name" value="ASKHA_NBD_HSP70_BiP"/>
    <property type="match status" value="1"/>
</dbReference>
<evidence type="ECO:0000256" key="6">
    <source>
        <dbReference type="ARBA" id="ARBA00022840"/>
    </source>
</evidence>
<feature type="transmembrane region" description="Helical" evidence="9">
    <location>
        <begin position="1780"/>
        <end position="1813"/>
    </location>
</feature>
<dbReference type="GO" id="GO:0140662">
    <property type="term" value="F:ATP-dependent protein folding chaperone"/>
    <property type="evidence" value="ECO:0007669"/>
    <property type="project" value="InterPro"/>
</dbReference>
<dbReference type="SUPFAM" id="SSF100934">
    <property type="entry name" value="Heat shock protein 70kD (HSP70), C-terminal subdomain"/>
    <property type="match status" value="1"/>
</dbReference>
<comment type="caution">
    <text evidence="11">The sequence shown here is derived from an EMBL/GenBank/DDBJ whole genome shotgun (WGS) entry which is preliminary data.</text>
</comment>
<feature type="transmembrane region" description="Helical" evidence="9">
    <location>
        <begin position="976"/>
        <end position="999"/>
    </location>
</feature>
<keyword evidence="9" id="KW-1133">Transmembrane helix</keyword>
<evidence type="ECO:0000313" key="12">
    <source>
        <dbReference type="EMBL" id="CAL4759697.1"/>
    </source>
</evidence>
<keyword evidence="3" id="KW-0732">Signal</keyword>
<dbReference type="InterPro" id="IPR037252">
    <property type="entry name" value="Mib_Herc2_sf"/>
</dbReference>
<dbReference type="PROSITE" id="PS00297">
    <property type="entry name" value="HSP70_1"/>
    <property type="match status" value="1"/>
</dbReference>
<protein>
    <submittedName>
        <fullName evidence="12">Luminal-binding protein 5 (BiP 5) (78 kDa glucose-regulated protein homolog 5) (GRP-78-5)</fullName>
    </submittedName>
</protein>
<dbReference type="GO" id="GO:0004842">
    <property type="term" value="F:ubiquitin-protein transferase activity"/>
    <property type="evidence" value="ECO:0007669"/>
    <property type="project" value="InterPro"/>
</dbReference>
<comment type="similarity">
    <text evidence="2">Belongs to the heat shock protein 70 family.</text>
</comment>
<dbReference type="Pfam" id="PF00012">
    <property type="entry name" value="HSP70"/>
    <property type="match status" value="1"/>
</dbReference>
<evidence type="ECO:0000313" key="11">
    <source>
        <dbReference type="EMBL" id="CAI3972385.1"/>
    </source>
</evidence>
<feature type="transmembrane region" description="Helical" evidence="9">
    <location>
        <begin position="851"/>
        <end position="871"/>
    </location>
</feature>
<accession>A0A9P1BH27</accession>
<dbReference type="SUPFAM" id="SSF159034">
    <property type="entry name" value="Mib/herc2 domain-like"/>
    <property type="match status" value="1"/>
</dbReference>